<dbReference type="Proteomes" id="UP001562354">
    <property type="component" value="Unassembled WGS sequence"/>
</dbReference>
<keyword evidence="4" id="KW-1185">Reference proteome</keyword>
<feature type="region of interest" description="Disordered" evidence="1">
    <location>
        <begin position="1108"/>
        <end position="1147"/>
    </location>
</feature>
<dbReference type="SUPFAM" id="SSF50978">
    <property type="entry name" value="WD40 repeat-like"/>
    <property type="match status" value="1"/>
</dbReference>
<evidence type="ECO:0000256" key="1">
    <source>
        <dbReference type="SAM" id="MobiDB-lite"/>
    </source>
</evidence>
<feature type="region of interest" description="Disordered" evidence="1">
    <location>
        <begin position="1069"/>
        <end position="1095"/>
    </location>
</feature>
<feature type="compositionally biased region" description="Acidic residues" evidence="1">
    <location>
        <begin position="1074"/>
        <end position="1085"/>
    </location>
</feature>
<dbReference type="InterPro" id="IPR015943">
    <property type="entry name" value="WD40/YVTN_repeat-like_dom_sf"/>
</dbReference>
<name>A0ABR3P8Y9_9PEZI</name>
<dbReference type="InterPro" id="IPR001810">
    <property type="entry name" value="F-box_dom"/>
</dbReference>
<dbReference type="GeneID" id="95976708"/>
<dbReference type="PROSITE" id="PS50181">
    <property type="entry name" value="FBOX"/>
    <property type="match status" value="1"/>
</dbReference>
<dbReference type="InterPro" id="IPR036322">
    <property type="entry name" value="WD40_repeat_dom_sf"/>
</dbReference>
<dbReference type="SUPFAM" id="SSF81383">
    <property type="entry name" value="F-box domain"/>
    <property type="match status" value="1"/>
</dbReference>
<dbReference type="RefSeq" id="XP_069198913.1">
    <property type="nucleotide sequence ID" value="XM_069342412.1"/>
</dbReference>
<dbReference type="Gene3D" id="2.130.10.10">
    <property type="entry name" value="YVTN repeat-like/Quinoprotein amine dehydrogenase"/>
    <property type="match status" value="1"/>
</dbReference>
<proteinExistence type="predicted"/>
<dbReference type="PANTHER" id="PTHR10223">
    <property type="entry name" value="26S PROTEASOME NON-ATPASE REGULATORY SUBUNIT 4"/>
    <property type="match status" value="1"/>
</dbReference>
<gene>
    <name evidence="3" type="ORF">AAFC00_003006</name>
</gene>
<evidence type="ECO:0000313" key="3">
    <source>
        <dbReference type="EMBL" id="KAL1302637.1"/>
    </source>
</evidence>
<dbReference type="CDD" id="cd09917">
    <property type="entry name" value="F-box_SF"/>
    <property type="match status" value="1"/>
</dbReference>
<dbReference type="Gene3D" id="1.20.1280.50">
    <property type="match status" value="1"/>
</dbReference>
<dbReference type="InterPro" id="IPR036047">
    <property type="entry name" value="F-box-like_dom_sf"/>
</dbReference>
<comment type="caution">
    <text evidence="3">The sequence shown here is derived from an EMBL/GenBank/DDBJ whole genome shotgun (WGS) entry which is preliminary data.</text>
</comment>
<dbReference type="SMART" id="SM00256">
    <property type="entry name" value="FBOX"/>
    <property type="match status" value="1"/>
</dbReference>
<feature type="region of interest" description="Disordered" evidence="1">
    <location>
        <begin position="745"/>
        <end position="767"/>
    </location>
</feature>
<organism evidence="3 4">
    <name type="scientific">Neodothiora populina</name>
    <dbReference type="NCBI Taxonomy" id="2781224"/>
    <lineage>
        <taxon>Eukaryota</taxon>
        <taxon>Fungi</taxon>
        <taxon>Dikarya</taxon>
        <taxon>Ascomycota</taxon>
        <taxon>Pezizomycotina</taxon>
        <taxon>Dothideomycetes</taxon>
        <taxon>Dothideomycetidae</taxon>
        <taxon>Dothideales</taxon>
        <taxon>Dothioraceae</taxon>
        <taxon>Neodothiora</taxon>
    </lineage>
</organism>
<sequence length="1147" mass="124626">MQPQSPPIVQHTEFDTPPPAEDSAPTQHGLEDGSLPSSSSSSGFFRQDEGGLRSSDTSGVDELRPRKGAGAGSIPPPRPSYELSAPHTPATGSRNRITEYENASKASTPRRAETLGFEVIKKPRQPGDKRAPILELPNEVLTHTLAHLSPVDLSSISLVSRRFHELVTTPHAWRTAFSRFFPGPDSLGPHFEANSESDEEDGDLVRTERRAFTRLSSLASWRSEYIIRTRLLRSLARGKPVQVIASPAAARSGQSHVATPMTMYNLQMFTPVNHIHATFGNGSLNKRPLRFIHGADEIGYASLSDPSTGKVDSWGLGDPQAFMQFSDRYPGDAQYGLGPGEIVGLPNVMDVSQPHGMVYGEGSPHGLVYFRSTEELRGCFLSFSTGISYPSLGIPKITAVNEAICSVWIAKSPTIPSMTEGIMGILAGSSLGVLTAYSIGPLGSREPRYGRGEVTARWVLSPGVPIIALAIDEQYSPKRQAQDRVWAVALNALGEVFYLKKLPKHNADDKTSSRDDENGAHNVDEINERNAWLVGRSVYWEIAESSRRLSRPNPYEMQAIDGSYSPRSSWVGMGLGLEQIKAETREIEKYLAKKPKDFQSSCLGWDMRRRLEVDFANDDDNTAGETAVVFSCGLDEDSEASIRRYVRIKTHQASGLSPTNAARKADAGATTSIFGGVATPTFMSTSNDDKSARKSSDAKVEEIPDEWRVSALSFGGHKGVKITATSMDCSVYATLTTSEDPLLTLSSQSNTSSPSLTPLSQNTVPLSSGDVPGQRARLIAAGTQTGSVIVWNVRATIPQSSIVVNEVDPVRVIFTESPEISCLALTSLYLVHGGNDGLVQAWDPLASSMSPIRTLNSRFSSRARRRLIQAEASAQGVGINFFAAGAICLDPDAGVLRGMVSIGTQLRYWSYSSSAADQYKSSKRRLRRAERGSNIGAGVPNVPRGNYKDFIANERHELEMEAAQEAKQAARLAGRFGTELLGSDASEEEILAYARLLSEESLAQEAQRKLGDASDADAIESVIANSLQNTSISPEVEQDEESDTPRGDDDFSAEMAEAIRLSLEQEARDKANEWEDQQVDEEAEAGEGSNARELSDLEFALQLSLAEEQSKYEALTEGREETEEEYPVASQGTAAQWYTGKGKGRAM</sequence>
<feature type="region of interest" description="Disordered" evidence="1">
    <location>
        <begin position="1025"/>
        <end position="1050"/>
    </location>
</feature>
<dbReference type="PANTHER" id="PTHR10223:SF2">
    <property type="entry name" value="F-BOX AND WD DOMAIN PROTEIN (AFU_ORTHOLOGUE AFUA_6G11400)"/>
    <property type="match status" value="1"/>
</dbReference>
<evidence type="ECO:0000313" key="4">
    <source>
        <dbReference type="Proteomes" id="UP001562354"/>
    </source>
</evidence>
<reference evidence="3 4" key="1">
    <citation type="submission" date="2024-07" db="EMBL/GenBank/DDBJ databases">
        <title>Draft sequence of the Neodothiora populina.</title>
        <authorList>
            <person name="Drown D.D."/>
            <person name="Schuette U.S."/>
            <person name="Buechlein A.B."/>
            <person name="Rusch D.R."/>
            <person name="Winton L.W."/>
            <person name="Adams G.A."/>
        </authorList>
    </citation>
    <scope>NUCLEOTIDE SEQUENCE [LARGE SCALE GENOMIC DNA]</scope>
    <source>
        <strain evidence="3 4">CPC 39397</strain>
    </source>
</reference>
<feature type="domain" description="F-box" evidence="2">
    <location>
        <begin position="130"/>
        <end position="176"/>
    </location>
</feature>
<evidence type="ECO:0000259" key="2">
    <source>
        <dbReference type="PROSITE" id="PS50181"/>
    </source>
</evidence>
<accession>A0ABR3P8Y9</accession>
<dbReference type="Pfam" id="PF12937">
    <property type="entry name" value="F-box-like"/>
    <property type="match status" value="1"/>
</dbReference>
<dbReference type="InterPro" id="IPR027040">
    <property type="entry name" value="PSMD4"/>
</dbReference>
<feature type="region of interest" description="Disordered" evidence="1">
    <location>
        <begin position="1"/>
        <end position="111"/>
    </location>
</feature>
<feature type="compositionally biased region" description="Basic and acidic residues" evidence="1">
    <location>
        <begin position="1108"/>
        <end position="1119"/>
    </location>
</feature>
<protein>
    <recommendedName>
        <fullName evidence="2">F-box domain-containing protein</fullName>
    </recommendedName>
</protein>
<feature type="compositionally biased region" description="Low complexity" evidence="1">
    <location>
        <begin position="745"/>
        <end position="763"/>
    </location>
</feature>
<dbReference type="EMBL" id="JBFMKM010000012">
    <property type="protein sequence ID" value="KAL1302637.1"/>
    <property type="molecule type" value="Genomic_DNA"/>
</dbReference>